<dbReference type="AlphaFoldDB" id="A0A922S3X6"/>
<proteinExistence type="predicted"/>
<name>A0A922S3X6_SCHHA</name>
<feature type="coiled-coil region" evidence="1">
    <location>
        <begin position="350"/>
        <end position="377"/>
    </location>
</feature>
<dbReference type="PANTHER" id="PTHR35088:SF1">
    <property type="entry name" value="COILED-COIL DOMAIN-CONTAINING PROTEIN 178"/>
    <property type="match status" value="1"/>
</dbReference>
<reference evidence="2" key="1">
    <citation type="journal article" date="2012" name="Nat. Genet.">
        <title>Whole-genome sequence of Schistosoma haematobium.</title>
        <authorList>
            <person name="Young N.D."/>
            <person name="Jex A.R."/>
            <person name="Li B."/>
            <person name="Liu S."/>
            <person name="Yang L."/>
            <person name="Xiong Z."/>
            <person name="Li Y."/>
            <person name="Cantacessi C."/>
            <person name="Hall R.S."/>
            <person name="Xu X."/>
            <person name="Chen F."/>
            <person name="Wu X."/>
            <person name="Zerlotini A."/>
            <person name="Oliveira G."/>
            <person name="Hofmann A."/>
            <person name="Zhang G."/>
            <person name="Fang X."/>
            <person name="Kang Y."/>
            <person name="Campbell B.E."/>
            <person name="Loukas A."/>
            <person name="Ranganathan S."/>
            <person name="Rollinson D."/>
            <person name="Rinaldi G."/>
            <person name="Brindley P.J."/>
            <person name="Yang H."/>
            <person name="Wang J."/>
            <person name="Wang J."/>
            <person name="Gasser R.B."/>
        </authorList>
    </citation>
    <scope>NUCLEOTIDE SEQUENCE</scope>
</reference>
<sequence>MVSVLNYPISQLVIGEESLAKIVNYLENKALSGSIKNTDTICTIFLQKLKNVIDIFEEVELDLVHTENKIDEIRRTVYMLGNQFDRIGRFCMNEIPFVVQKEHDQASNNLTALKWNIKKTQEEYNKVFNRLKSLTASKKYIESEISQLTGCTNLVNEKSLITEAELKGIIDRTTKALETLAKANAKLNETQIHYNAVKQKSEEIRGNLANDVRKAEQNLTDAQSPEDQIISVLIVVLYIEPILIQETINLKNKIESLKLQIQTLTETLKQHQQIMNELKQQLIELDKNSINKQYILDNLLLWIKKNEENLISQFNGKLNNDYNILNQLFNEKSEQFYKIKMNETQLKVDNDHYEKRIIDYQNEIGKLRKSIELLESRLLTAQDLLQVSNTDYNRIQLKHSSVKDDLELTKSRTRTEQDEKQNMLKYLQHKIKEECEIKSKLMIDLENNLTEFERIKQDGYQKRLELEATAKQLENNYENVKSELEAIQLNHNYYSEQLDIIQNEYKQFENEWNQEYSTMCNKVQTLDDSLLKSKTQFSELKTRLEGMTNEKNFLQEKQNKLRLSLLALMKVKLRGTTKLSQLRCTIADLTKTNKTLVSEINILKRQTEEMNQLQTKRELQLSNLMKTRDSVLKKLKEDLSEKLSLNIKLSDQYIKMQEEQSKLLSLFYLAVTNSVLDQNQLFNAEQLLALWARILRQRNYWELKQKAKQEIEVNELLNQNDQINQQINKINEINMNMKPILSIEYKT</sequence>
<dbReference type="GeneID" id="24595308"/>
<reference evidence="2" key="3">
    <citation type="submission" date="2021-06" db="EMBL/GenBank/DDBJ databases">
        <title>Chromosome-level genome assembly for S. haematobium.</title>
        <authorList>
            <person name="Stroehlein A.J."/>
        </authorList>
    </citation>
    <scope>NUCLEOTIDE SEQUENCE</scope>
</reference>
<organism evidence="2 3">
    <name type="scientific">Schistosoma haematobium</name>
    <name type="common">Blood fluke</name>
    <dbReference type="NCBI Taxonomy" id="6185"/>
    <lineage>
        <taxon>Eukaryota</taxon>
        <taxon>Metazoa</taxon>
        <taxon>Spiralia</taxon>
        <taxon>Lophotrochozoa</taxon>
        <taxon>Platyhelminthes</taxon>
        <taxon>Trematoda</taxon>
        <taxon>Digenea</taxon>
        <taxon>Strigeidida</taxon>
        <taxon>Schistosomatoidea</taxon>
        <taxon>Schistosomatidae</taxon>
        <taxon>Schistosoma</taxon>
    </lineage>
</organism>
<reference evidence="2" key="2">
    <citation type="journal article" date="2019" name="Gigascience">
        <title>High-quality Schistosoma haematobium genome achieved by single-molecule and long-range sequencing.</title>
        <authorList>
            <person name="Stroehlein A.J."/>
            <person name="Korhonen P.K."/>
            <person name="Chong T.M."/>
            <person name="Lim Y.L."/>
            <person name="Chan K.G."/>
            <person name="Webster B."/>
            <person name="Rollinson D."/>
            <person name="Brindley P.J."/>
            <person name="Gasser R.B."/>
            <person name="Young N.D."/>
        </authorList>
    </citation>
    <scope>NUCLEOTIDE SEQUENCE</scope>
</reference>
<dbReference type="KEGG" id="shx:MS3_00004239"/>
<dbReference type="PANTHER" id="PTHR35088">
    <property type="entry name" value="COILED-COIL DOMAIN-CONTAINING PROTEIN 178"/>
    <property type="match status" value="1"/>
</dbReference>
<comment type="caution">
    <text evidence="2">The sequence shown here is derived from an EMBL/GenBank/DDBJ whole genome shotgun (WGS) entry which is preliminary data.</text>
</comment>
<gene>
    <name evidence="2" type="ORF">MS3_00004239</name>
</gene>
<evidence type="ECO:0000313" key="3">
    <source>
        <dbReference type="Proteomes" id="UP000471633"/>
    </source>
</evidence>
<dbReference type="RefSeq" id="XP_012799365.2">
    <property type="nucleotide sequence ID" value="XM_012943911.2"/>
</dbReference>
<evidence type="ECO:0000313" key="2">
    <source>
        <dbReference type="EMBL" id="KAH9592235.1"/>
    </source>
</evidence>
<evidence type="ECO:0000256" key="1">
    <source>
        <dbReference type="SAM" id="Coils"/>
    </source>
</evidence>
<dbReference type="Proteomes" id="UP000471633">
    <property type="component" value="Unassembled WGS sequence"/>
</dbReference>
<dbReference type="CTD" id="24595308"/>
<reference evidence="2" key="4">
    <citation type="journal article" date="2022" name="PLoS Pathog.">
        <title>Chromosome-level genome of Schistosoma haematobium underpins genome-wide explorations of molecular variation.</title>
        <authorList>
            <person name="Stroehlein A.J."/>
            <person name="Korhonen P.K."/>
            <person name="Lee V.V."/>
            <person name="Ralph S.A."/>
            <person name="Mentink-Kane M."/>
            <person name="You H."/>
            <person name="McManus D.P."/>
            <person name="Tchuente L.T."/>
            <person name="Stothard J.R."/>
            <person name="Kaur P."/>
            <person name="Dudchenko O."/>
            <person name="Aiden E.L."/>
            <person name="Yang B."/>
            <person name="Yang H."/>
            <person name="Emery A.M."/>
            <person name="Webster B.L."/>
            <person name="Brindley P.J."/>
            <person name="Rollinson D."/>
            <person name="Chang B.C.H."/>
            <person name="Gasser R.B."/>
            <person name="Young N.D."/>
        </authorList>
    </citation>
    <scope>NUCLEOTIDE SEQUENCE</scope>
</reference>
<dbReference type="EMBL" id="AMPZ03000002">
    <property type="protein sequence ID" value="KAH9592235.1"/>
    <property type="molecule type" value="Genomic_DNA"/>
</dbReference>
<feature type="coiled-coil region" evidence="1">
    <location>
        <begin position="170"/>
        <end position="218"/>
    </location>
</feature>
<feature type="coiled-coil region" evidence="1">
    <location>
        <begin position="456"/>
        <end position="511"/>
    </location>
</feature>
<protein>
    <submittedName>
        <fullName evidence="2">Uncharacterized protein</fullName>
    </submittedName>
</protein>
<feature type="coiled-coil region" evidence="1">
    <location>
        <begin position="103"/>
        <end position="137"/>
    </location>
</feature>
<dbReference type="SUPFAM" id="SSF57997">
    <property type="entry name" value="Tropomyosin"/>
    <property type="match status" value="1"/>
</dbReference>
<feature type="coiled-coil region" evidence="1">
    <location>
        <begin position="706"/>
        <end position="733"/>
    </location>
</feature>
<accession>A0A922S3X6</accession>
<feature type="coiled-coil region" evidence="1">
    <location>
        <begin position="537"/>
        <end position="623"/>
    </location>
</feature>
<dbReference type="InterPro" id="IPR038826">
    <property type="entry name" value="CCDC178"/>
</dbReference>
<keyword evidence="1" id="KW-0175">Coiled coil</keyword>
<keyword evidence="3" id="KW-1185">Reference proteome</keyword>
<feature type="coiled-coil region" evidence="1">
    <location>
        <begin position="247"/>
        <end position="288"/>
    </location>
</feature>